<reference evidence="1" key="1">
    <citation type="journal article" date="2019" name="Genome Biol. Evol.">
        <title>Evolutionary Relatedness and Classification of Tumour-Inducing and Opine-Catabolic Plasmids in Three Rhizobium rhizogenes Strains Isolated from the Same Crown Gall Tumour.</title>
        <authorList>
            <person name="Kuzmanovic N."/>
            <person name="Pulawska J."/>
        </authorList>
    </citation>
    <scope>NUCLEOTIDE SEQUENCE</scope>
    <source>
        <strain evidence="1">Colt5.8</strain>
        <plasmid evidence="1">pOC-Colt5.8</plasmid>
    </source>
</reference>
<evidence type="ECO:0000313" key="1">
    <source>
        <dbReference type="EMBL" id="QCL10786.1"/>
    </source>
</evidence>
<proteinExistence type="predicted"/>
<dbReference type="AlphaFoldDB" id="A0A4P8DKA6"/>
<keyword evidence="1" id="KW-0614">Plasmid</keyword>
<sequence length="58" mass="6328">MNTCPLCGIHPEHIKPFCDIKSSWKLQNVNELIVSFSHGKATITASGCSDFTFSGEVT</sequence>
<dbReference type="EMBL" id="MK318973">
    <property type="protein sequence ID" value="QCL10786.1"/>
    <property type="molecule type" value="Genomic_DNA"/>
</dbReference>
<protein>
    <submittedName>
        <fullName evidence="1">Uncharacterized protein</fullName>
    </submittedName>
</protein>
<gene>
    <name evidence="1" type="ORF">pOC-C5.8_612</name>
</gene>
<accession>A0A4P8DKA6</accession>
<organism evidence="1">
    <name type="scientific">Rhizobium rhizogenes</name>
    <name type="common">Agrobacterium rhizogenes</name>
    <dbReference type="NCBI Taxonomy" id="359"/>
    <lineage>
        <taxon>Bacteria</taxon>
        <taxon>Pseudomonadati</taxon>
        <taxon>Pseudomonadota</taxon>
        <taxon>Alphaproteobacteria</taxon>
        <taxon>Hyphomicrobiales</taxon>
        <taxon>Rhizobiaceae</taxon>
        <taxon>Rhizobium/Agrobacterium group</taxon>
        <taxon>Rhizobium</taxon>
    </lineage>
</organism>
<name>A0A4P8DKA6_RHIRH</name>
<geneLocation type="plasmid" evidence="1">
    <name>pOC-Colt5.8</name>
</geneLocation>